<keyword evidence="1" id="KW-0732">Signal</keyword>
<name>A0A024TYU4_9STRA</name>
<evidence type="ECO:0000313" key="2">
    <source>
        <dbReference type="EMBL" id="ETV99188.1"/>
    </source>
</evidence>
<dbReference type="EMBL" id="KI913967">
    <property type="protein sequence ID" value="ETV99188.1"/>
    <property type="molecule type" value="Genomic_DNA"/>
</dbReference>
<dbReference type="OrthoDB" id="72835at2759"/>
<organism evidence="2">
    <name type="scientific">Aphanomyces invadans</name>
    <dbReference type="NCBI Taxonomy" id="157072"/>
    <lineage>
        <taxon>Eukaryota</taxon>
        <taxon>Sar</taxon>
        <taxon>Stramenopiles</taxon>
        <taxon>Oomycota</taxon>
        <taxon>Saprolegniomycetes</taxon>
        <taxon>Saprolegniales</taxon>
        <taxon>Verrucalvaceae</taxon>
        <taxon>Aphanomyces</taxon>
    </lineage>
</organism>
<dbReference type="VEuPathDB" id="FungiDB:H310_07981"/>
<dbReference type="EMBL" id="KI913967">
    <property type="protein sequence ID" value="ETV99187.1"/>
    <property type="molecule type" value="Genomic_DNA"/>
</dbReference>
<reference evidence="2" key="1">
    <citation type="submission" date="2013-12" db="EMBL/GenBank/DDBJ databases">
        <title>The Genome Sequence of Aphanomyces invadans NJM9701.</title>
        <authorList>
            <consortium name="The Broad Institute Genomics Platform"/>
            <person name="Russ C."/>
            <person name="Tyler B."/>
            <person name="van West P."/>
            <person name="Dieguez-Uribeondo J."/>
            <person name="Young S.K."/>
            <person name="Zeng Q."/>
            <person name="Gargeya S."/>
            <person name="Fitzgerald M."/>
            <person name="Abouelleil A."/>
            <person name="Alvarado L."/>
            <person name="Chapman S.B."/>
            <person name="Gainer-Dewar J."/>
            <person name="Goldberg J."/>
            <person name="Griggs A."/>
            <person name="Gujja S."/>
            <person name="Hansen M."/>
            <person name="Howarth C."/>
            <person name="Imamovic A."/>
            <person name="Ireland A."/>
            <person name="Larimer J."/>
            <person name="McCowan C."/>
            <person name="Murphy C."/>
            <person name="Pearson M."/>
            <person name="Poon T.W."/>
            <person name="Priest M."/>
            <person name="Roberts A."/>
            <person name="Saif S."/>
            <person name="Shea T."/>
            <person name="Sykes S."/>
            <person name="Wortman J."/>
            <person name="Nusbaum C."/>
            <person name="Birren B."/>
        </authorList>
    </citation>
    <scope>NUCLEOTIDE SEQUENCE [LARGE SCALE GENOMIC DNA]</scope>
    <source>
        <strain evidence="2">NJM9701</strain>
    </source>
</reference>
<gene>
    <name evidence="2" type="ORF">H310_07981</name>
</gene>
<feature type="signal peptide" evidence="1">
    <location>
        <begin position="1"/>
        <end position="19"/>
    </location>
</feature>
<evidence type="ECO:0000256" key="1">
    <source>
        <dbReference type="SAM" id="SignalP"/>
    </source>
</evidence>
<dbReference type="GeneID" id="20085031"/>
<protein>
    <submittedName>
        <fullName evidence="2">Uncharacterized protein</fullName>
    </submittedName>
</protein>
<sequence length="252" mass="27474">MGRDGVIVVLLACTTVAAGSVDTTNMICKASGISVGNISDKSPMSFCIEHQYPRCCVPVQEAQIITFYTTLLDTGVSCMLDVTNPGHVPLKQIFCAPCSPLAPMFLSPPQNTAFFTSASTFKICRSLAGRLTPALFDHCGFAYVDRVGFCTPKRAIAPGSFFMSCNEGEHVCFRQNETRWYCGAHSCGLDVPVGLANLPCSNETCTGVFKFLNDNRGAKPPFYEDTAVEIVDEKEWPYCLGMQNPRTVMDEL</sequence>
<proteinExistence type="predicted"/>
<dbReference type="RefSeq" id="XP_008871743.1">
    <property type="nucleotide sequence ID" value="XM_008873521.1"/>
</dbReference>
<accession>A0A024TYU4</accession>
<dbReference type="AlphaFoldDB" id="A0A024TYU4"/>
<dbReference type="eggNOG" id="ENOG502S39W">
    <property type="taxonomic scope" value="Eukaryota"/>
</dbReference>
<feature type="chain" id="PRO_5007368798" evidence="1">
    <location>
        <begin position="20"/>
        <end position="252"/>
    </location>
</feature>
<dbReference type="RefSeq" id="XP_008871744.1">
    <property type="nucleotide sequence ID" value="XM_008873522.1"/>
</dbReference>